<accession>Q8TJS5</accession>
<dbReference type="KEGG" id="mac:MA_3702"/>
<organism evidence="2 3">
    <name type="scientific">Methanosarcina acetivorans (strain ATCC 35395 / DSM 2834 / JCM 12185 / C2A)</name>
    <dbReference type="NCBI Taxonomy" id="188937"/>
    <lineage>
        <taxon>Archaea</taxon>
        <taxon>Methanobacteriati</taxon>
        <taxon>Methanobacteriota</taxon>
        <taxon>Stenosarchaea group</taxon>
        <taxon>Methanomicrobia</taxon>
        <taxon>Methanosarcinales</taxon>
        <taxon>Methanosarcinaceae</taxon>
        <taxon>Methanosarcina</taxon>
    </lineage>
</organism>
<evidence type="ECO:0000259" key="1">
    <source>
        <dbReference type="PROSITE" id="PS51352"/>
    </source>
</evidence>
<dbReference type="InterPro" id="IPR036249">
    <property type="entry name" value="Thioredoxin-like_sf"/>
</dbReference>
<sequence length="176" mass="19586">MASMKKLVLLMILLAVVFFTAGCIDNNWGNSTSSELSQGISTPVKITQLEQINTSLEKGPIFMRMGSKWCPDCRSMKPILEKLAVEYQGNATIAYMDVDQNPELAEYFGAKTIPDSFVIVDIENGTYVYMQKNGKISTDRNQARIIGLSGDSEDDENVFERVLNFALLQQGNNISQ</sequence>
<proteinExistence type="predicted"/>
<name>Q8TJS5_METAC</name>
<dbReference type="Proteomes" id="UP000002487">
    <property type="component" value="Chromosome"/>
</dbReference>
<evidence type="ECO:0000313" key="3">
    <source>
        <dbReference type="Proteomes" id="UP000002487"/>
    </source>
</evidence>
<dbReference type="PANTHER" id="PTHR45663">
    <property type="entry name" value="GEO12009P1"/>
    <property type="match status" value="1"/>
</dbReference>
<dbReference type="GO" id="GO:0005737">
    <property type="term" value="C:cytoplasm"/>
    <property type="evidence" value="ECO:0000318"/>
    <property type="project" value="GO_Central"/>
</dbReference>
<dbReference type="PANTHER" id="PTHR45663:SF11">
    <property type="entry name" value="GEO12009P1"/>
    <property type="match status" value="1"/>
</dbReference>
<keyword evidence="3" id="KW-1185">Reference proteome</keyword>
<dbReference type="PROSITE" id="PS51352">
    <property type="entry name" value="THIOREDOXIN_2"/>
    <property type="match status" value="1"/>
</dbReference>
<feature type="domain" description="Thioredoxin" evidence="1">
    <location>
        <begin position="10"/>
        <end position="168"/>
    </location>
</feature>
<reference evidence="2 3" key="1">
    <citation type="journal article" date="2002" name="Genome Res.">
        <title>The genome of Methanosarcina acetivorans reveals extensive metabolic and physiological diversity.</title>
        <authorList>
            <person name="Galagan J.E."/>
            <person name="Nusbaum C."/>
            <person name="Roy A."/>
            <person name="Endrizzi M.G."/>
            <person name="Macdonald P."/>
            <person name="FitzHugh W."/>
            <person name="Calvo S."/>
            <person name="Engels R."/>
            <person name="Smirnov S."/>
            <person name="Atnoor D."/>
            <person name="Brown A."/>
            <person name="Allen N."/>
            <person name="Naylor J."/>
            <person name="Stange-Thomann N."/>
            <person name="DeArellano K."/>
            <person name="Johnson R."/>
            <person name="Linton L."/>
            <person name="McEwan P."/>
            <person name="McKernan K."/>
            <person name="Talamas J."/>
            <person name="Tirrell A."/>
            <person name="Ye W."/>
            <person name="Zimmer A."/>
            <person name="Barber R.D."/>
            <person name="Cann I."/>
            <person name="Graham D.E."/>
            <person name="Grahame D.A."/>
            <person name="Guss A."/>
            <person name="Hedderich R."/>
            <person name="Ingram-Smith C."/>
            <person name="Kuettner C.H."/>
            <person name="Krzycki J.A."/>
            <person name="Leigh J.A."/>
            <person name="Li W."/>
            <person name="Liu J."/>
            <person name="Mukhopadhyay B."/>
            <person name="Reeve J.N."/>
            <person name="Smith K."/>
            <person name="Springer T.A."/>
            <person name="Umayam L.A."/>
            <person name="White O."/>
            <person name="White R.H."/>
            <person name="de Macario E.C."/>
            <person name="Ferry J.G."/>
            <person name="Jarrell K.F."/>
            <person name="Jing H."/>
            <person name="Macario A.J.L."/>
            <person name="Paulsen I."/>
            <person name="Pritchett M."/>
            <person name="Sowers K.R."/>
            <person name="Swanson R.V."/>
            <person name="Zinder S.H."/>
            <person name="Lander E."/>
            <person name="Metcalf W.W."/>
            <person name="Birren B."/>
        </authorList>
    </citation>
    <scope>NUCLEOTIDE SEQUENCE [LARGE SCALE GENOMIC DNA]</scope>
    <source>
        <strain evidence="3">ATCC 35395 / DSM 2834 / JCM 12185 / C2A</strain>
    </source>
</reference>
<dbReference type="STRING" id="188937.MA_3702"/>
<gene>
    <name evidence="2" type="ordered locus">MA_3702</name>
</gene>
<dbReference type="HOGENOM" id="CLU_133605_0_0_2"/>
<dbReference type="GO" id="GO:0015035">
    <property type="term" value="F:protein-disulfide reductase activity"/>
    <property type="evidence" value="ECO:0000318"/>
    <property type="project" value="GO_Central"/>
</dbReference>
<dbReference type="Pfam" id="PF00085">
    <property type="entry name" value="Thioredoxin"/>
    <property type="match status" value="1"/>
</dbReference>
<dbReference type="EnsemblBacteria" id="AAM07057">
    <property type="protein sequence ID" value="AAM07057"/>
    <property type="gene ID" value="MA_3702"/>
</dbReference>
<dbReference type="PhylomeDB" id="Q8TJS5"/>
<dbReference type="InParanoid" id="Q8TJS5"/>
<dbReference type="CDD" id="cd02947">
    <property type="entry name" value="TRX_family"/>
    <property type="match status" value="1"/>
</dbReference>
<dbReference type="InterPro" id="IPR013766">
    <property type="entry name" value="Thioredoxin_domain"/>
</dbReference>
<dbReference type="PROSITE" id="PS51257">
    <property type="entry name" value="PROKAR_LIPOPROTEIN"/>
    <property type="match status" value="1"/>
</dbReference>
<dbReference type="AlphaFoldDB" id="Q8TJS5"/>
<dbReference type="SUPFAM" id="SSF52833">
    <property type="entry name" value="Thioredoxin-like"/>
    <property type="match status" value="1"/>
</dbReference>
<protein>
    <submittedName>
        <fullName evidence="2">Thioredoxin</fullName>
    </submittedName>
</protein>
<dbReference type="EMBL" id="AE010299">
    <property type="protein sequence ID" value="AAM07057.1"/>
    <property type="molecule type" value="Genomic_DNA"/>
</dbReference>
<evidence type="ECO:0000313" key="2">
    <source>
        <dbReference type="EMBL" id="AAM07057.1"/>
    </source>
</evidence>
<dbReference type="Gene3D" id="3.40.30.10">
    <property type="entry name" value="Glutaredoxin"/>
    <property type="match status" value="1"/>
</dbReference>